<dbReference type="InterPro" id="IPR036259">
    <property type="entry name" value="MFS_trans_sf"/>
</dbReference>
<organism evidence="10 11">
    <name type="scientific">Dactylonectria estremocensis</name>
    <dbReference type="NCBI Taxonomy" id="1079267"/>
    <lineage>
        <taxon>Eukaryota</taxon>
        <taxon>Fungi</taxon>
        <taxon>Dikarya</taxon>
        <taxon>Ascomycota</taxon>
        <taxon>Pezizomycotina</taxon>
        <taxon>Sordariomycetes</taxon>
        <taxon>Hypocreomycetidae</taxon>
        <taxon>Hypocreales</taxon>
        <taxon>Nectriaceae</taxon>
        <taxon>Dactylonectria</taxon>
    </lineage>
</organism>
<feature type="transmembrane region" description="Helical" evidence="8">
    <location>
        <begin position="92"/>
        <end position="109"/>
    </location>
</feature>
<dbReference type="PROSITE" id="PS50850">
    <property type="entry name" value="MFS"/>
    <property type="match status" value="1"/>
</dbReference>
<evidence type="ECO:0000256" key="1">
    <source>
        <dbReference type="ARBA" id="ARBA00004141"/>
    </source>
</evidence>
<dbReference type="Gene3D" id="1.20.1250.20">
    <property type="entry name" value="MFS general substrate transporter like domains"/>
    <property type="match status" value="1"/>
</dbReference>
<dbReference type="GO" id="GO:0016020">
    <property type="term" value="C:membrane"/>
    <property type="evidence" value="ECO:0007669"/>
    <property type="project" value="UniProtKB-SubCell"/>
</dbReference>
<comment type="similarity">
    <text evidence="2">Belongs to the major facilitator superfamily. Monocarboxylate porter (TC 2.A.1.13) family.</text>
</comment>
<proteinExistence type="inferred from homology"/>
<dbReference type="InterPro" id="IPR050327">
    <property type="entry name" value="Proton-linked_MCT"/>
</dbReference>
<evidence type="ECO:0000259" key="9">
    <source>
        <dbReference type="PROSITE" id="PS50850"/>
    </source>
</evidence>
<evidence type="ECO:0000256" key="4">
    <source>
        <dbReference type="ARBA" id="ARBA00022692"/>
    </source>
</evidence>
<evidence type="ECO:0000313" key="11">
    <source>
        <dbReference type="Proteomes" id="UP000717696"/>
    </source>
</evidence>
<dbReference type="InterPro" id="IPR020846">
    <property type="entry name" value="MFS_dom"/>
</dbReference>
<evidence type="ECO:0000256" key="2">
    <source>
        <dbReference type="ARBA" id="ARBA00006727"/>
    </source>
</evidence>
<evidence type="ECO:0000256" key="3">
    <source>
        <dbReference type="ARBA" id="ARBA00022448"/>
    </source>
</evidence>
<evidence type="ECO:0000256" key="8">
    <source>
        <dbReference type="SAM" id="Phobius"/>
    </source>
</evidence>
<dbReference type="InterPro" id="IPR011701">
    <property type="entry name" value="MFS"/>
</dbReference>
<dbReference type="SUPFAM" id="SSF103473">
    <property type="entry name" value="MFS general substrate transporter"/>
    <property type="match status" value="1"/>
</dbReference>
<protein>
    <submittedName>
        <fullName evidence="10">Monocarboxylate permease</fullName>
    </submittedName>
</protein>
<name>A0A9P9J684_9HYPO</name>
<feature type="transmembrane region" description="Helical" evidence="8">
    <location>
        <begin position="34"/>
        <end position="53"/>
    </location>
</feature>
<sequence>MHPDLAQYLLPILNAGSLFGRLFSGFLGDKIGRYNVFIVVCYLSGIWILALWLPDTSDAAIIAFAVLFGFFSGAYVALITPLIMQISPIAEIGFRSGIVLFVTAIGGLTTNPINGAIMESAGGWVGVKVFSGVLCIAGTTFVLLARTKCTGWKVAVKF</sequence>
<accession>A0A9P9J684</accession>
<dbReference type="AlphaFoldDB" id="A0A9P9J684"/>
<keyword evidence="7" id="KW-0325">Glycoprotein</keyword>
<keyword evidence="11" id="KW-1185">Reference proteome</keyword>
<feature type="transmembrane region" description="Helical" evidence="8">
    <location>
        <begin position="121"/>
        <end position="144"/>
    </location>
</feature>
<comment type="subcellular location">
    <subcellularLocation>
        <location evidence="1">Membrane</location>
        <topology evidence="1">Multi-pass membrane protein</topology>
    </subcellularLocation>
</comment>
<evidence type="ECO:0000256" key="5">
    <source>
        <dbReference type="ARBA" id="ARBA00022989"/>
    </source>
</evidence>
<keyword evidence="6 8" id="KW-0472">Membrane</keyword>
<reference evidence="10" key="1">
    <citation type="journal article" date="2021" name="Nat. Commun.">
        <title>Genetic determinants of endophytism in the Arabidopsis root mycobiome.</title>
        <authorList>
            <person name="Mesny F."/>
            <person name="Miyauchi S."/>
            <person name="Thiergart T."/>
            <person name="Pickel B."/>
            <person name="Atanasova L."/>
            <person name="Karlsson M."/>
            <person name="Huettel B."/>
            <person name="Barry K.W."/>
            <person name="Haridas S."/>
            <person name="Chen C."/>
            <person name="Bauer D."/>
            <person name="Andreopoulos W."/>
            <person name="Pangilinan J."/>
            <person name="LaButti K."/>
            <person name="Riley R."/>
            <person name="Lipzen A."/>
            <person name="Clum A."/>
            <person name="Drula E."/>
            <person name="Henrissat B."/>
            <person name="Kohler A."/>
            <person name="Grigoriev I.V."/>
            <person name="Martin F.M."/>
            <person name="Hacquard S."/>
        </authorList>
    </citation>
    <scope>NUCLEOTIDE SEQUENCE</scope>
    <source>
        <strain evidence="10">MPI-CAGE-AT-0021</strain>
    </source>
</reference>
<keyword evidence="5 8" id="KW-1133">Transmembrane helix</keyword>
<keyword evidence="4 8" id="KW-0812">Transmembrane</keyword>
<feature type="transmembrane region" description="Helical" evidence="8">
    <location>
        <begin position="59"/>
        <end position="80"/>
    </location>
</feature>
<dbReference type="OrthoDB" id="5667at2759"/>
<dbReference type="Proteomes" id="UP000717696">
    <property type="component" value="Unassembled WGS sequence"/>
</dbReference>
<dbReference type="PANTHER" id="PTHR11360:SF224">
    <property type="entry name" value="MAJOR FACILITATOR SUPERFAMILY (MFS) PROFILE DOMAIN-CONTAINING PROTEIN-RELATED"/>
    <property type="match status" value="1"/>
</dbReference>
<dbReference type="Pfam" id="PF07690">
    <property type="entry name" value="MFS_1"/>
    <property type="match status" value="1"/>
</dbReference>
<gene>
    <name evidence="10" type="ORF">B0J13DRAFT_585591</name>
</gene>
<dbReference type="EMBL" id="JAGMUU010000011">
    <property type="protein sequence ID" value="KAH7142933.1"/>
    <property type="molecule type" value="Genomic_DNA"/>
</dbReference>
<feature type="domain" description="Major facilitator superfamily (MFS) profile" evidence="9">
    <location>
        <begin position="1"/>
        <end position="158"/>
    </location>
</feature>
<evidence type="ECO:0000313" key="10">
    <source>
        <dbReference type="EMBL" id="KAH7142933.1"/>
    </source>
</evidence>
<dbReference type="GO" id="GO:0022857">
    <property type="term" value="F:transmembrane transporter activity"/>
    <property type="evidence" value="ECO:0007669"/>
    <property type="project" value="InterPro"/>
</dbReference>
<dbReference type="PANTHER" id="PTHR11360">
    <property type="entry name" value="MONOCARBOXYLATE TRANSPORTER"/>
    <property type="match status" value="1"/>
</dbReference>
<keyword evidence="3" id="KW-0813">Transport</keyword>
<feature type="transmembrane region" description="Helical" evidence="8">
    <location>
        <begin position="6"/>
        <end position="27"/>
    </location>
</feature>
<evidence type="ECO:0000256" key="6">
    <source>
        <dbReference type="ARBA" id="ARBA00023136"/>
    </source>
</evidence>
<comment type="caution">
    <text evidence="10">The sequence shown here is derived from an EMBL/GenBank/DDBJ whole genome shotgun (WGS) entry which is preliminary data.</text>
</comment>
<evidence type="ECO:0000256" key="7">
    <source>
        <dbReference type="ARBA" id="ARBA00023180"/>
    </source>
</evidence>